<dbReference type="SFLD" id="SFLDG01386">
    <property type="entry name" value="main_SPASM_domain-containing"/>
    <property type="match status" value="1"/>
</dbReference>
<keyword evidence="6" id="KW-0411">Iron-sulfur</keyword>
<dbReference type="AlphaFoldDB" id="A0A419T9G4"/>
<gene>
    <name evidence="9" type="ORF">BET01_12760</name>
</gene>
<evidence type="ECO:0000256" key="5">
    <source>
        <dbReference type="ARBA" id="ARBA00023004"/>
    </source>
</evidence>
<evidence type="ECO:0000256" key="2">
    <source>
        <dbReference type="ARBA" id="ARBA00022485"/>
    </source>
</evidence>
<dbReference type="GO" id="GO:0016491">
    <property type="term" value="F:oxidoreductase activity"/>
    <property type="evidence" value="ECO:0007669"/>
    <property type="project" value="InterPro"/>
</dbReference>
<dbReference type="SFLD" id="SFLDS00029">
    <property type="entry name" value="Radical_SAM"/>
    <property type="match status" value="1"/>
</dbReference>
<keyword evidence="2" id="KW-0004">4Fe-4S</keyword>
<dbReference type="PANTHER" id="PTHR43273">
    <property type="entry name" value="ANAEROBIC SULFATASE-MATURATING ENZYME HOMOLOG ASLB-RELATED"/>
    <property type="match status" value="1"/>
</dbReference>
<accession>A0A419T9G4</accession>
<dbReference type="GO" id="GO:0046872">
    <property type="term" value="F:metal ion binding"/>
    <property type="evidence" value="ECO:0007669"/>
    <property type="project" value="UniProtKB-KW"/>
</dbReference>
<reference evidence="9 10" key="1">
    <citation type="submission" date="2016-08" db="EMBL/GenBank/DDBJ databases">
        <title>A new outlook on sporulation: Clostridium algidixylanolyticum.</title>
        <authorList>
            <person name="Poppleton D.I."/>
            <person name="Gribaldo S."/>
        </authorList>
    </citation>
    <scope>NUCLEOTIDE SEQUENCE [LARGE SCALE GENOMIC DNA]</scope>
    <source>
        <strain evidence="9 10">SPL73</strain>
    </source>
</reference>
<organism evidence="9 10">
    <name type="scientific">Lacrimispora algidixylanolytica</name>
    <dbReference type="NCBI Taxonomy" id="94868"/>
    <lineage>
        <taxon>Bacteria</taxon>
        <taxon>Bacillati</taxon>
        <taxon>Bacillota</taxon>
        <taxon>Clostridia</taxon>
        <taxon>Lachnospirales</taxon>
        <taxon>Lachnospiraceae</taxon>
        <taxon>Lacrimispora</taxon>
    </lineage>
</organism>
<dbReference type="InterPro" id="IPR013785">
    <property type="entry name" value="Aldolase_TIM"/>
</dbReference>
<keyword evidence="4" id="KW-0479">Metal-binding</keyword>
<name>A0A419T9G4_9FIRM</name>
<dbReference type="SFLD" id="SFLDG01384">
    <property type="entry name" value="thioether_bond_formation_requi"/>
    <property type="match status" value="1"/>
</dbReference>
<keyword evidence="3" id="KW-0949">S-adenosyl-L-methionine</keyword>
<dbReference type="SFLD" id="SFLDG01067">
    <property type="entry name" value="SPASM/twitch_domain_containing"/>
    <property type="match status" value="1"/>
</dbReference>
<evidence type="ECO:0000259" key="8">
    <source>
        <dbReference type="Pfam" id="PF04055"/>
    </source>
</evidence>
<dbReference type="PANTHER" id="PTHR43273:SF3">
    <property type="entry name" value="ANAEROBIC SULFATASE-MATURATING ENZYME HOMOLOG ASLB-RELATED"/>
    <property type="match status" value="1"/>
</dbReference>
<evidence type="ECO:0000313" key="10">
    <source>
        <dbReference type="Proteomes" id="UP000284277"/>
    </source>
</evidence>
<dbReference type="OrthoDB" id="9763993at2"/>
<dbReference type="GO" id="GO:0051539">
    <property type="term" value="F:4 iron, 4 sulfur cluster binding"/>
    <property type="evidence" value="ECO:0007669"/>
    <property type="project" value="UniProtKB-KW"/>
</dbReference>
<dbReference type="PROSITE" id="PS01305">
    <property type="entry name" value="MOAA_NIFB_PQQE"/>
    <property type="match status" value="1"/>
</dbReference>
<evidence type="ECO:0000256" key="3">
    <source>
        <dbReference type="ARBA" id="ARBA00022691"/>
    </source>
</evidence>
<dbReference type="SUPFAM" id="SSF102114">
    <property type="entry name" value="Radical SAM enzymes"/>
    <property type="match status" value="1"/>
</dbReference>
<dbReference type="Proteomes" id="UP000284277">
    <property type="component" value="Unassembled WGS sequence"/>
</dbReference>
<evidence type="ECO:0000313" key="9">
    <source>
        <dbReference type="EMBL" id="RKD34106.1"/>
    </source>
</evidence>
<evidence type="ECO:0000256" key="7">
    <source>
        <dbReference type="ARBA" id="ARBA00023601"/>
    </source>
</evidence>
<evidence type="ECO:0000256" key="6">
    <source>
        <dbReference type="ARBA" id="ARBA00023014"/>
    </source>
</evidence>
<dbReference type="InterPro" id="IPR000385">
    <property type="entry name" value="MoaA_NifB_PqqE_Fe-S-bd_CS"/>
</dbReference>
<dbReference type="Pfam" id="PF04055">
    <property type="entry name" value="Radical_SAM"/>
    <property type="match status" value="1"/>
</dbReference>
<comment type="cofactor">
    <cofactor evidence="1">
        <name>[4Fe-4S] cluster</name>
        <dbReference type="ChEBI" id="CHEBI:49883"/>
    </cofactor>
</comment>
<evidence type="ECO:0000256" key="1">
    <source>
        <dbReference type="ARBA" id="ARBA00001966"/>
    </source>
</evidence>
<dbReference type="InterPro" id="IPR007197">
    <property type="entry name" value="rSAM"/>
</dbReference>
<keyword evidence="5" id="KW-0408">Iron</keyword>
<proteinExistence type="inferred from homology"/>
<dbReference type="Gene3D" id="3.20.20.70">
    <property type="entry name" value="Aldolase class I"/>
    <property type="match status" value="1"/>
</dbReference>
<protein>
    <submittedName>
        <fullName evidence="9">Radical SAM protein</fullName>
    </submittedName>
</protein>
<sequence length="518" mass="59649">MQETRRDLIVKRVQGLVPDSNYARLGTTFETINNKYFFDTGTGKVFQCGEVEYKILKFMVEYNTLYFGNESEESESEVCDTYDQIFDIIKNQHILQAPLYKKFTKLSDESLTILLDQELQQVILELTEQCNLRCKYCIYNEYNPEYRNFESRDMDWDTAKRAIEYTCIHSGKKVAVTFYGGEPLVKFELMKKCIEYSQDIMGDKELSFSFSTNLTLMNPDIAAYIASVKNCSVLCSLDGPQVIHDSYRIKGDGTGTFEQVMRGLRYLVEAMGDSAKNRIIINTVVCPPYSKEKLDMIQDFFDNLEWLPKELDKKCDFVEGGTLRDEDIAVHFLKGKNKDEKYQNNKLDSIRSWALDNMLNNSDRKKYSAGINKGNLIKVHNRVLMDKPISRLGRNGCCVPGNRRIYVQVNGEFLACEKIGDSPSIGNVYTGIDRNSVKKIYLEEYDKKSIEICSNCWAVNMCGICYATCFNKDGLDVNIKNNACEYQKKQSKGELSAYYQLLEDRPEEIKKIKDIPIV</sequence>
<dbReference type="InterPro" id="IPR058240">
    <property type="entry name" value="rSAM_sf"/>
</dbReference>
<dbReference type="EMBL" id="MCIA01000003">
    <property type="protein sequence ID" value="RKD34106.1"/>
    <property type="molecule type" value="Genomic_DNA"/>
</dbReference>
<evidence type="ECO:0000256" key="4">
    <source>
        <dbReference type="ARBA" id="ARBA00022723"/>
    </source>
</evidence>
<dbReference type="CDD" id="cd01335">
    <property type="entry name" value="Radical_SAM"/>
    <property type="match status" value="1"/>
</dbReference>
<comment type="similarity">
    <text evidence="7">Belongs to the radical SAM superfamily. Anaerobic sulfatase-maturating enzyme family.</text>
</comment>
<comment type="caution">
    <text evidence="9">The sequence shown here is derived from an EMBL/GenBank/DDBJ whole genome shotgun (WGS) entry which is preliminary data.</text>
</comment>
<keyword evidence="10" id="KW-1185">Reference proteome</keyword>
<feature type="domain" description="Radical SAM core" evidence="8">
    <location>
        <begin position="125"/>
        <end position="299"/>
    </location>
</feature>
<dbReference type="NCBIfam" id="NF035951">
    <property type="entry name" value="rSAM_RumMC"/>
    <property type="match status" value="1"/>
</dbReference>
<dbReference type="InterPro" id="IPR023867">
    <property type="entry name" value="Sulphatase_maturase_rSAM"/>
</dbReference>